<dbReference type="AlphaFoldDB" id="A0A812RBE0"/>
<dbReference type="GO" id="GO:0016491">
    <property type="term" value="F:oxidoreductase activity"/>
    <property type="evidence" value="ECO:0007669"/>
    <property type="project" value="UniProtKB-KW"/>
</dbReference>
<gene>
    <name evidence="2" type="primary">notO</name>
    <name evidence="2" type="ORF">SNAT2548_LOCUS23345</name>
</gene>
<protein>
    <submittedName>
        <fullName evidence="2">NotO protein</fullName>
    </submittedName>
</protein>
<proteinExistence type="predicted"/>
<keyword evidence="1" id="KW-0560">Oxidoreductase</keyword>
<reference evidence="2" key="1">
    <citation type="submission" date="2021-02" db="EMBL/GenBank/DDBJ databases">
        <authorList>
            <person name="Dougan E. K."/>
            <person name="Rhodes N."/>
            <person name="Thang M."/>
            <person name="Chan C."/>
        </authorList>
    </citation>
    <scope>NUCLEOTIDE SEQUENCE</scope>
</reference>
<dbReference type="Gene3D" id="3.40.50.720">
    <property type="entry name" value="NAD(P)-binding Rossmann-like Domain"/>
    <property type="match status" value="1"/>
</dbReference>
<sequence length="175" mass="19080">MDEKLTLHYYSRALLMDALAPLLQKSSDGRCLSVLSGGVHGPYAGYGEDPDLSKSYSLTKAANLAGFYNDIAADALSGTYPGVSFVHACPGFVATAWGTEMPTAIKALVRLLQKLGRSKEDAGEYLFRCLYHDDFKGGGFYIANEYGDSSAKLTNLHAKAKDEVWAHTRQILSRF</sequence>
<dbReference type="Proteomes" id="UP000604046">
    <property type="component" value="Unassembled WGS sequence"/>
</dbReference>
<comment type="caution">
    <text evidence="2">The sequence shown here is derived from an EMBL/GenBank/DDBJ whole genome shotgun (WGS) entry which is preliminary data.</text>
</comment>
<keyword evidence="3" id="KW-1185">Reference proteome</keyword>
<dbReference type="PANTHER" id="PTHR47534">
    <property type="entry name" value="YALI0E05731P"/>
    <property type="match status" value="1"/>
</dbReference>
<dbReference type="OrthoDB" id="2898509at2759"/>
<evidence type="ECO:0000256" key="1">
    <source>
        <dbReference type="ARBA" id="ARBA00023002"/>
    </source>
</evidence>
<name>A0A812RBE0_9DINO</name>
<evidence type="ECO:0000313" key="3">
    <source>
        <dbReference type="Proteomes" id="UP000604046"/>
    </source>
</evidence>
<dbReference type="InterPro" id="IPR036291">
    <property type="entry name" value="NAD(P)-bd_dom_sf"/>
</dbReference>
<evidence type="ECO:0000313" key="2">
    <source>
        <dbReference type="EMBL" id="CAE7429485.1"/>
    </source>
</evidence>
<dbReference type="InterPro" id="IPR052228">
    <property type="entry name" value="Sec_Metab_Biosynth_Oxidored"/>
</dbReference>
<accession>A0A812RBE0</accession>
<dbReference type="EMBL" id="CAJNDS010002319">
    <property type="protein sequence ID" value="CAE7429485.1"/>
    <property type="molecule type" value="Genomic_DNA"/>
</dbReference>
<organism evidence="2 3">
    <name type="scientific">Symbiodinium natans</name>
    <dbReference type="NCBI Taxonomy" id="878477"/>
    <lineage>
        <taxon>Eukaryota</taxon>
        <taxon>Sar</taxon>
        <taxon>Alveolata</taxon>
        <taxon>Dinophyceae</taxon>
        <taxon>Suessiales</taxon>
        <taxon>Symbiodiniaceae</taxon>
        <taxon>Symbiodinium</taxon>
    </lineage>
</organism>
<dbReference type="PANTHER" id="PTHR47534:SF3">
    <property type="entry name" value="ALCOHOL DEHYDROGENASE-LIKE C-TERMINAL DOMAIN-CONTAINING PROTEIN"/>
    <property type="match status" value="1"/>
</dbReference>
<dbReference type="SUPFAM" id="SSF51735">
    <property type="entry name" value="NAD(P)-binding Rossmann-fold domains"/>
    <property type="match status" value="1"/>
</dbReference>